<dbReference type="InterPro" id="IPR001387">
    <property type="entry name" value="Cro/C1-type_HTH"/>
</dbReference>
<comment type="caution">
    <text evidence="2">The sequence shown here is derived from an EMBL/GenBank/DDBJ whole genome shotgun (WGS) entry which is preliminary data.</text>
</comment>
<evidence type="ECO:0000259" key="1">
    <source>
        <dbReference type="Pfam" id="PF21259"/>
    </source>
</evidence>
<gene>
    <name evidence="2" type="ORF">H9806_06010</name>
</gene>
<dbReference type="InterPro" id="IPR010982">
    <property type="entry name" value="Lambda_DNA-bd_dom_sf"/>
</dbReference>
<proteinExistence type="predicted"/>
<feature type="domain" description="HTH-type transcriptional regulator Rgg C-terminal" evidence="1">
    <location>
        <begin position="110"/>
        <end position="256"/>
    </location>
</feature>
<name>A0A9E2NTW3_9LACO</name>
<evidence type="ECO:0000313" key="2">
    <source>
        <dbReference type="EMBL" id="MBU3828666.1"/>
    </source>
</evidence>
<dbReference type="AlphaFoldDB" id="A0A9E2NTW3"/>
<dbReference type="Proteomes" id="UP000823844">
    <property type="component" value="Unassembled WGS sequence"/>
</dbReference>
<dbReference type="InterPro" id="IPR053163">
    <property type="entry name" value="HTH-type_regulator_Rgg"/>
</dbReference>
<reference evidence="2" key="2">
    <citation type="submission" date="2021-04" db="EMBL/GenBank/DDBJ databases">
        <authorList>
            <person name="Gilroy R."/>
        </authorList>
    </citation>
    <scope>NUCLEOTIDE SEQUENCE</scope>
    <source>
        <strain evidence="2">F6-686</strain>
    </source>
</reference>
<dbReference type="GO" id="GO:0003677">
    <property type="term" value="F:DNA binding"/>
    <property type="evidence" value="ECO:0007669"/>
    <property type="project" value="InterPro"/>
</dbReference>
<reference evidence="2" key="1">
    <citation type="journal article" date="2021" name="PeerJ">
        <title>Extensive microbial diversity within the chicken gut microbiome revealed by metagenomics and culture.</title>
        <authorList>
            <person name="Gilroy R."/>
            <person name="Ravi A."/>
            <person name="Getino M."/>
            <person name="Pursley I."/>
            <person name="Horton D.L."/>
            <person name="Alikhan N.F."/>
            <person name="Baker D."/>
            <person name="Gharbi K."/>
            <person name="Hall N."/>
            <person name="Watson M."/>
            <person name="Adriaenssens E.M."/>
            <person name="Foster-Nyarko E."/>
            <person name="Jarju S."/>
            <person name="Secka A."/>
            <person name="Antonio M."/>
            <person name="Oren A."/>
            <person name="Chaudhuri R.R."/>
            <person name="La Ragione R."/>
            <person name="Hildebrand F."/>
            <person name="Pallen M.J."/>
        </authorList>
    </citation>
    <scope>NUCLEOTIDE SEQUENCE</scope>
    <source>
        <strain evidence="2">F6-686</strain>
    </source>
</reference>
<dbReference type="Gene3D" id="1.10.260.40">
    <property type="entry name" value="lambda repressor-like DNA-binding domains"/>
    <property type="match status" value="1"/>
</dbReference>
<dbReference type="SUPFAM" id="SSF47413">
    <property type="entry name" value="lambda repressor-like DNA-binding domains"/>
    <property type="match status" value="1"/>
</dbReference>
<evidence type="ECO:0000313" key="3">
    <source>
        <dbReference type="Proteomes" id="UP000823844"/>
    </source>
</evidence>
<dbReference type="Pfam" id="PF21259">
    <property type="entry name" value="Rgg_C"/>
    <property type="match status" value="1"/>
</dbReference>
<dbReference type="NCBIfam" id="TIGR01716">
    <property type="entry name" value="RGG_Cterm"/>
    <property type="match status" value="1"/>
</dbReference>
<accession>A0A9E2NTW3</accession>
<organism evidence="2 3">
    <name type="scientific">Candidatus Lactobacillus pullistercoris</name>
    <dbReference type="NCBI Taxonomy" id="2838636"/>
    <lineage>
        <taxon>Bacteria</taxon>
        <taxon>Bacillati</taxon>
        <taxon>Bacillota</taxon>
        <taxon>Bacilli</taxon>
        <taxon>Lactobacillales</taxon>
        <taxon>Lactobacillaceae</taxon>
        <taxon>Lactobacillus</taxon>
    </lineage>
</organism>
<dbReference type="EMBL" id="JAHLFT010000076">
    <property type="protein sequence ID" value="MBU3828666.1"/>
    <property type="molecule type" value="Genomic_DNA"/>
</dbReference>
<dbReference type="CDD" id="cd00093">
    <property type="entry name" value="HTH_XRE"/>
    <property type="match status" value="1"/>
</dbReference>
<dbReference type="InterPro" id="IPR010057">
    <property type="entry name" value="Transcription_activator_Rgg_C"/>
</dbReference>
<sequence length="290" mass="33855">MTIGELLKEKRLESGKTQRAWIGDIVSPSFYAKVEKNQHRISAEDLIAILDYNGLAIGDFFELLNDEKRIIDNQRNAINRIAINAVYKNDLDKLNSLIEQIKKADWPQEDKEESILLMQGQIESVKDDINQNYVPDQTIAKNLKEKIFNIPNFSLFKLELYTNFMFMYDYKTNIVITKQVIKRIDKTNDDKSFLAIAGIINNIIYQLIENKKFAETEQFFEAAKKLPNLPDIFLAKCMIYLSRYIVNYHYSHRQEDLDKAKIIAKTYYLTGLEEVGKSAQEFIDQAKNHF</sequence>
<protein>
    <submittedName>
        <fullName evidence="2">Rgg/GadR/MutR family transcriptional regulator</fullName>
    </submittedName>
</protein>
<dbReference type="PANTHER" id="PTHR37038">
    <property type="entry name" value="TRANSCRIPTIONAL REGULATOR-RELATED"/>
    <property type="match status" value="1"/>
</dbReference>